<dbReference type="EMBL" id="JAPDOG010000007">
    <property type="protein sequence ID" value="MCW3781917.1"/>
    <property type="molecule type" value="Genomic_DNA"/>
</dbReference>
<dbReference type="Proteomes" id="UP001207582">
    <property type="component" value="Unassembled WGS sequence"/>
</dbReference>
<dbReference type="RefSeq" id="WP_264771852.1">
    <property type="nucleotide sequence ID" value="NZ_JAPDOG010000007.1"/>
</dbReference>
<organism evidence="1 2">
    <name type="scientific">Defluviimonas salinarum</name>
    <dbReference type="NCBI Taxonomy" id="2992147"/>
    <lineage>
        <taxon>Bacteria</taxon>
        <taxon>Pseudomonadati</taxon>
        <taxon>Pseudomonadota</taxon>
        <taxon>Alphaproteobacteria</taxon>
        <taxon>Rhodobacterales</taxon>
        <taxon>Paracoccaceae</taxon>
        <taxon>Albidovulum</taxon>
    </lineage>
</organism>
<gene>
    <name evidence="1" type="ORF">OM960_09950</name>
</gene>
<evidence type="ECO:0000313" key="1">
    <source>
        <dbReference type="EMBL" id="MCW3781917.1"/>
    </source>
</evidence>
<accession>A0ABT3J2J8</accession>
<comment type="caution">
    <text evidence="1">The sequence shown here is derived from an EMBL/GenBank/DDBJ whole genome shotgun (WGS) entry which is preliminary data.</text>
</comment>
<name>A0ABT3J2J8_9RHOB</name>
<reference evidence="1 2" key="1">
    <citation type="submission" date="2022-10" db="EMBL/GenBank/DDBJ databases">
        <title>Defluviimonas sp. CAU 1641 isolated from mud.</title>
        <authorList>
            <person name="Kim W."/>
        </authorList>
    </citation>
    <scope>NUCLEOTIDE SEQUENCE [LARGE SCALE GENOMIC DNA]</scope>
    <source>
        <strain evidence="1 2">CAU 1641</strain>
    </source>
</reference>
<protein>
    <submittedName>
        <fullName evidence="1">Uncharacterized protein</fullName>
    </submittedName>
</protein>
<proteinExistence type="predicted"/>
<evidence type="ECO:0000313" key="2">
    <source>
        <dbReference type="Proteomes" id="UP001207582"/>
    </source>
</evidence>
<sequence length="73" mass="7820">MAPMLDVVSPNIFPTGMALRTADGTRRSLLSRFVICPLCLVILGLDHAAEAVWRLRAGLDRLAGAGTTARSQK</sequence>
<keyword evidence="2" id="KW-1185">Reference proteome</keyword>